<comment type="caution">
    <text evidence="1">The sequence shown here is derived from an EMBL/GenBank/DDBJ whole genome shotgun (WGS) entry which is preliminary data.</text>
</comment>
<dbReference type="SUPFAM" id="SSF52540">
    <property type="entry name" value="P-loop containing nucleoside triphosphate hydrolases"/>
    <property type="match status" value="1"/>
</dbReference>
<organism evidence="1 2">
    <name type="scientific">Methanosarcina baikalica</name>
    <dbReference type="NCBI Taxonomy" id="3073890"/>
    <lineage>
        <taxon>Archaea</taxon>
        <taxon>Methanobacteriati</taxon>
        <taxon>Methanobacteriota</taxon>
        <taxon>Stenosarchaea group</taxon>
        <taxon>Methanomicrobia</taxon>
        <taxon>Methanosarcinales</taxon>
        <taxon>Methanosarcinaceae</taxon>
        <taxon>Methanosarcina</taxon>
    </lineage>
</organism>
<evidence type="ECO:0000313" key="2">
    <source>
        <dbReference type="Proteomes" id="UP001246244"/>
    </source>
</evidence>
<dbReference type="RefSeq" id="WP_310576943.1">
    <property type="nucleotide sequence ID" value="NZ_JAVKPK010000075.1"/>
</dbReference>
<dbReference type="EMBL" id="JAVKPK010000075">
    <property type="protein sequence ID" value="MDR7666913.1"/>
    <property type="molecule type" value="Genomic_DNA"/>
</dbReference>
<gene>
    <name evidence="1" type="ORF">RG963_14220</name>
</gene>
<protein>
    <submittedName>
        <fullName evidence="1">Uncharacterized protein</fullName>
    </submittedName>
</protein>
<evidence type="ECO:0000313" key="1">
    <source>
        <dbReference type="EMBL" id="MDR7666913.1"/>
    </source>
</evidence>
<reference evidence="2" key="1">
    <citation type="submission" date="2023-07" db="EMBL/GenBank/DDBJ databases">
        <title>Whole-genome sequencing of a new Methanosarcina sp. Z-7115.</title>
        <authorList>
            <person name="Zhilina T.N."/>
            <person name="Merkel A.Y."/>
        </authorList>
    </citation>
    <scope>NUCLEOTIDE SEQUENCE [LARGE SCALE GENOMIC DNA]</scope>
    <source>
        <strain evidence="2">Z-7115</strain>
    </source>
</reference>
<sequence>MEAHINNIDEKGFGEILGLREEIGEIQVAIADFEVGKKLNVAIIAGLFSGKTTLINEIEKLNLNRATKFTFSEIVRDKKEIFLPEDTKRVVLLDNCHFLYVRKPGGFEIFYEFLDMVSSQNRIFVTTWNLYSWKYLNEAFDLGKYFPIQIIIPPFEKEDLKPFILGRYEEGEIIFDSGEELEKEPFMYITEYPIELSSLGRKIEIPILRINIHYLKKHLLNEKEEEEEKEKTAENRIFEKINLEAKGNPGVALRVWELGLDYPHIKPDNIGNFSYDIELEHEEAFVLSLILSYQGLKMSEIIEMIDSALRTDKVLFRLLNQELVSKSEDNSFRIRPEALRSVIAYLEKLRLVW</sequence>
<proteinExistence type="predicted"/>
<name>A0ABU2D4K6_9EURY</name>
<dbReference type="Proteomes" id="UP001246244">
    <property type="component" value="Unassembled WGS sequence"/>
</dbReference>
<dbReference type="InterPro" id="IPR027417">
    <property type="entry name" value="P-loop_NTPase"/>
</dbReference>
<accession>A0ABU2D4K6</accession>
<keyword evidence="2" id="KW-1185">Reference proteome</keyword>